<sequence length="230" mass="23697" precursor="true">MSGTSGTARSRTAAATAAAAGAALVLLASGCGLGGSGGSGAVPSPDSTYSNVVAAAEPAPPADGLTTVEVQGIKIGAPKNWSIDKTGGQLCMRPPGQGTCGYGAVQVIPHVAENDPNKWPKTQFDSADGWASDPSVCRSLGTAAAGDVPVTGAEKLEVENAQGLTTHADGLKSHHREWKVSCQNGDTFEVRLWFLPQSDIAVYVWSVDAQYSALYDKIAKSMNTDGYERD</sequence>
<gene>
    <name evidence="1" type="ORF">EKD16_05655</name>
</gene>
<keyword evidence="2" id="KW-1185">Reference proteome</keyword>
<dbReference type="EMBL" id="CP036455">
    <property type="protein sequence ID" value="QBI52934.1"/>
    <property type="molecule type" value="Genomic_DNA"/>
</dbReference>
<dbReference type="Proteomes" id="UP000292235">
    <property type="component" value="Chromosome"/>
</dbReference>
<evidence type="ECO:0000313" key="2">
    <source>
        <dbReference type="Proteomes" id="UP000292235"/>
    </source>
</evidence>
<evidence type="ECO:0008006" key="3">
    <source>
        <dbReference type="Google" id="ProtNLM"/>
    </source>
</evidence>
<dbReference type="AlphaFoldDB" id="A0A4P6Q2D7"/>
<reference evidence="1 2" key="1">
    <citation type="submission" date="2019-02" db="EMBL/GenBank/DDBJ databases">
        <authorList>
            <person name="Khodamoradi S."/>
            <person name="Hahnke R.L."/>
            <person name="Kaempfer P."/>
            <person name="Schumann P."/>
            <person name="Rohde M."/>
            <person name="Steinert M."/>
            <person name="Luzhetskyy A."/>
            <person name="Wink J."/>
            <person name="Ruckert C."/>
        </authorList>
    </citation>
    <scope>NUCLEOTIDE SEQUENCE [LARGE SCALE GENOMIC DNA]</scope>
    <source>
        <strain evidence="1 2">M2</strain>
    </source>
</reference>
<organism evidence="1 2">
    <name type="scientific">Streptomonospora litoralis</name>
    <dbReference type="NCBI Taxonomy" id="2498135"/>
    <lineage>
        <taxon>Bacteria</taxon>
        <taxon>Bacillati</taxon>
        <taxon>Actinomycetota</taxon>
        <taxon>Actinomycetes</taxon>
        <taxon>Streptosporangiales</taxon>
        <taxon>Nocardiopsidaceae</taxon>
        <taxon>Streptomonospora</taxon>
    </lineage>
</organism>
<evidence type="ECO:0000313" key="1">
    <source>
        <dbReference type="EMBL" id="QBI52934.1"/>
    </source>
</evidence>
<dbReference type="RefSeq" id="WP_131097393.1">
    <property type="nucleotide sequence ID" value="NZ_CP036455.1"/>
</dbReference>
<proteinExistence type="predicted"/>
<name>A0A4P6Q2D7_9ACTN</name>
<accession>A0A4P6Q2D7</accession>
<dbReference type="OrthoDB" id="4297345at2"/>
<dbReference type="KEGG" id="strr:EKD16_05655"/>
<protein>
    <recommendedName>
        <fullName evidence="3">DUF3558 domain-containing protein</fullName>
    </recommendedName>
</protein>